<evidence type="ECO:0000313" key="2">
    <source>
        <dbReference type="Proteomes" id="UP000711178"/>
    </source>
</evidence>
<evidence type="ECO:0008006" key="3">
    <source>
        <dbReference type="Google" id="ProtNLM"/>
    </source>
</evidence>
<organism evidence="1 2">
    <name type="scientific">Chromobacterium subtsugae</name>
    <dbReference type="NCBI Taxonomy" id="251747"/>
    <lineage>
        <taxon>Bacteria</taxon>
        <taxon>Pseudomonadati</taxon>
        <taxon>Pseudomonadota</taxon>
        <taxon>Betaproteobacteria</taxon>
        <taxon>Neisseriales</taxon>
        <taxon>Chromobacteriaceae</taxon>
        <taxon>Chromobacterium</taxon>
    </lineage>
</organism>
<name>A0ABS7FG69_9NEIS</name>
<protein>
    <recommendedName>
        <fullName evidence="3">Shufflon system plasmid conjugative transfer pilus tip adhesin PilV</fullName>
    </recommendedName>
</protein>
<gene>
    <name evidence="1" type="ORF">KIF53_13960</name>
</gene>
<dbReference type="Proteomes" id="UP000711178">
    <property type="component" value="Unassembled WGS sequence"/>
</dbReference>
<keyword evidence="2" id="KW-1185">Reference proteome</keyword>
<accession>A0ABS7FG69</accession>
<comment type="caution">
    <text evidence="1">The sequence shown here is derived from an EMBL/GenBank/DDBJ whole genome shotgun (WGS) entry which is preliminary data.</text>
</comment>
<sequence length="447" mass="45615">MRRKQAGEMLIGLAIAVALIGMGLAYLGVRQVGEWRASRGQLLGGALADLGKGVQSYVVQHHDQLVLAVLNQTVIPPLNGVANPLSPTPAEIASVVGLPSLGTKPPLAGASYQIVISGDDPTQGNRQCVASSPGTCNINALTYVDKPLRLPYPSASDDVDYVAVASAVQQIGPDGGAAMPPDFSKLTFRTAANSNSIPIANPMTNVAGIVAVRGGYNRSDLNVFLRLDGSKQMLGNLDMGAKSIVNAKDINGGGALVMNGDITSNFGNMNVNSGSVTAALDVTAKRNLIANGNLSVGQNGNINGSLGVNGNATVGGSVNAGGRIQTGEYLLAGQVSEGDTQGCNTPGLIARDANGLILSCQSGRWSSITNNATLITVTGNNACDTGAVSQASCPAGKKISGGGYFLTSWWAPGHNSPDSSYPVNDTTWAVVIGGDSHFCAAAQIVCR</sequence>
<reference evidence="1 2" key="1">
    <citation type="submission" date="2021-05" db="EMBL/GenBank/DDBJ databases">
        <title>Draft Whole Genome Sequencing Of Biosensor Chromobacterium violaceum Strain CV026 Reveals A Regulatory RNA In Chromobacterium violaceum Phenotype Regulatory Network.</title>
        <authorList>
            <person name="Hong K.W."/>
            <person name="Chan K.G."/>
            <person name="Chang C.-Y."/>
        </authorList>
    </citation>
    <scope>NUCLEOTIDE SEQUENCE [LARGE SCALE GENOMIC DNA]</scope>
    <source>
        <strain evidence="1 2">ATCC 31532</strain>
    </source>
</reference>
<evidence type="ECO:0000313" key="1">
    <source>
        <dbReference type="EMBL" id="MBW8288736.1"/>
    </source>
</evidence>
<proteinExistence type="predicted"/>
<dbReference type="EMBL" id="JAHDTB010000011">
    <property type="protein sequence ID" value="MBW8288736.1"/>
    <property type="molecule type" value="Genomic_DNA"/>
</dbReference>
<dbReference type="RefSeq" id="WP_219945926.1">
    <property type="nucleotide sequence ID" value="NZ_CP142381.1"/>
</dbReference>